<keyword evidence="2" id="KW-0812">Transmembrane</keyword>
<dbReference type="EMBL" id="CAJNOO010003930">
    <property type="protein sequence ID" value="CAF1360832.1"/>
    <property type="molecule type" value="Genomic_DNA"/>
</dbReference>
<evidence type="ECO:0000313" key="4">
    <source>
        <dbReference type="EMBL" id="CAF1360832.1"/>
    </source>
</evidence>
<proteinExistence type="predicted"/>
<feature type="domain" description="Xaa-Pro dipeptidyl-peptidase-like" evidence="3">
    <location>
        <begin position="106"/>
        <end position="246"/>
    </location>
</feature>
<feature type="region of interest" description="Disordered" evidence="1">
    <location>
        <begin position="14"/>
        <end position="52"/>
    </location>
</feature>
<evidence type="ECO:0000256" key="2">
    <source>
        <dbReference type="SAM" id="Phobius"/>
    </source>
</evidence>
<dbReference type="SUPFAM" id="SSF81321">
    <property type="entry name" value="Family A G protein-coupled receptor-like"/>
    <property type="match status" value="1"/>
</dbReference>
<evidence type="ECO:0000256" key="1">
    <source>
        <dbReference type="SAM" id="MobiDB-lite"/>
    </source>
</evidence>
<feature type="transmembrane region" description="Helical" evidence="2">
    <location>
        <begin position="302"/>
        <end position="327"/>
    </location>
</feature>
<keyword evidence="2" id="KW-1133">Transmembrane helix</keyword>
<dbReference type="InterPro" id="IPR029058">
    <property type="entry name" value="AB_hydrolase_fold"/>
</dbReference>
<evidence type="ECO:0000313" key="5">
    <source>
        <dbReference type="Proteomes" id="UP000663882"/>
    </source>
</evidence>
<dbReference type="PANTHER" id="PTHR43056:SF10">
    <property type="entry name" value="COCE_NOND FAMILY, PUTATIVE (AFU_ORTHOLOGUE AFUA_7G00600)-RELATED"/>
    <property type="match status" value="1"/>
</dbReference>
<feature type="compositionally biased region" description="Polar residues" evidence="1">
    <location>
        <begin position="21"/>
        <end position="52"/>
    </location>
</feature>
<dbReference type="OrthoDB" id="416441at2759"/>
<dbReference type="SUPFAM" id="SSF53474">
    <property type="entry name" value="alpha/beta-Hydrolases"/>
    <property type="match status" value="1"/>
</dbReference>
<dbReference type="InterPro" id="IPR005674">
    <property type="entry name" value="CocE/Ser_esterase"/>
</dbReference>
<dbReference type="AlphaFoldDB" id="A0A815I3T1"/>
<dbReference type="GO" id="GO:0016787">
    <property type="term" value="F:hydrolase activity"/>
    <property type="evidence" value="ECO:0007669"/>
    <property type="project" value="InterPro"/>
</dbReference>
<dbReference type="Pfam" id="PF02129">
    <property type="entry name" value="Peptidase_S15"/>
    <property type="match status" value="1"/>
</dbReference>
<protein>
    <recommendedName>
        <fullName evidence="3">Xaa-Pro dipeptidyl-peptidase-like domain-containing protein</fullName>
    </recommendedName>
</protein>
<dbReference type="Gene3D" id="3.40.50.1820">
    <property type="entry name" value="alpha/beta hydrolase"/>
    <property type="match status" value="1"/>
</dbReference>
<feature type="transmembrane region" description="Helical" evidence="2">
    <location>
        <begin position="347"/>
        <end position="365"/>
    </location>
</feature>
<dbReference type="Proteomes" id="UP000663882">
    <property type="component" value="Unassembled WGS sequence"/>
</dbReference>
<reference evidence="4" key="1">
    <citation type="submission" date="2021-02" db="EMBL/GenBank/DDBJ databases">
        <authorList>
            <person name="Nowell W R."/>
        </authorList>
    </citation>
    <scope>NUCLEOTIDE SEQUENCE</scope>
</reference>
<evidence type="ECO:0000259" key="3">
    <source>
        <dbReference type="Pfam" id="PF02129"/>
    </source>
</evidence>
<keyword evidence="2" id="KW-0472">Membrane</keyword>
<dbReference type="NCBIfam" id="TIGR00976">
    <property type="entry name" value="CocE_NonD"/>
    <property type="match status" value="1"/>
</dbReference>
<feature type="transmembrane region" description="Helical" evidence="2">
    <location>
        <begin position="256"/>
        <end position="281"/>
    </location>
</feature>
<name>A0A815I3T1_9BILA</name>
<organism evidence="4 5">
    <name type="scientific">Rotaria sordida</name>
    <dbReference type="NCBI Taxonomy" id="392033"/>
    <lineage>
        <taxon>Eukaryota</taxon>
        <taxon>Metazoa</taxon>
        <taxon>Spiralia</taxon>
        <taxon>Gnathifera</taxon>
        <taxon>Rotifera</taxon>
        <taxon>Eurotatoria</taxon>
        <taxon>Bdelloidea</taxon>
        <taxon>Philodinida</taxon>
        <taxon>Philodinidae</taxon>
        <taxon>Rotaria</taxon>
    </lineage>
</organism>
<gene>
    <name evidence="4" type="ORF">RFH988_LOCUS32808</name>
</gene>
<dbReference type="PANTHER" id="PTHR43056">
    <property type="entry name" value="PEPTIDASE S9 PROLYL OLIGOPEPTIDASE"/>
    <property type="match status" value="1"/>
</dbReference>
<comment type="caution">
    <text evidence="4">The sequence shown here is derived from an EMBL/GenBank/DDBJ whole genome shotgun (WGS) entry which is preliminary data.</text>
</comment>
<dbReference type="InterPro" id="IPR000383">
    <property type="entry name" value="Xaa-Pro-like_dom"/>
</dbReference>
<dbReference type="InterPro" id="IPR050585">
    <property type="entry name" value="Xaa-Pro_dipeptidyl-ppase/CocE"/>
</dbReference>
<accession>A0A815I3T1</accession>
<sequence length="399" mass="45737">MFVDWSNAYRQAKKLHKQEQFSKQTMSGKPEAQSSDVTPEEQSTTNKNAQQKNSLTLEQLLAEFINGLKQYDNTNLGTSKGTSNSPLTTDENENVIFETTRVRLRDGVELAVDYLVVSNIGRFPVILELTPYGRGPDRFNYRYEASYWRKYGYAFVIADCRGTGDSDGEMVFFSREGQDGYDLIEWIANQPWSNGRIGMRGSSYTGTNQWFIAREQPPHLSCITPSATMGRPMQDVPYFDGAFAVGTNAAFFRYHVYVYIISLAGAIPVTITVLFGSLAYRNVQQLAYRTVPLVRRELDKQLTTMVLVQVVHNFFITIPYTIVTAIINSPILPNDPIIVAELQFANIITIYLYYLNYVSPFYIYLGASERFRHQLIYVLFEIHLKRWRRRKVNVDQVSP</sequence>